<evidence type="ECO:0000256" key="4">
    <source>
        <dbReference type="ARBA" id="ARBA00023136"/>
    </source>
</evidence>
<dbReference type="SUPFAM" id="SSF103473">
    <property type="entry name" value="MFS general substrate transporter"/>
    <property type="match status" value="1"/>
</dbReference>
<evidence type="ECO:0000313" key="8">
    <source>
        <dbReference type="EMBL" id="KAK3308512.1"/>
    </source>
</evidence>
<gene>
    <name evidence="8" type="ORF">B0T15DRAFT_429371</name>
</gene>
<dbReference type="InterPro" id="IPR011701">
    <property type="entry name" value="MFS"/>
</dbReference>
<dbReference type="InterPro" id="IPR020846">
    <property type="entry name" value="MFS_dom"/>
</dbReference>
<feature type="transmembrane region" description="Helical" evidence="6">
    <location>
        <begin position="454"/>
        <end position="475"/>
    </location>
</feature>
<dbReference type="AlphaFoldDB" id="A0AAJ0GYH4"/>
<keyword evidence="9" id="KW-1185">Reference proteome</keyword>
<dbReference type="PROSITE" id="PS50850">
    <property type="entry name" value="MFS"/>
    <property type="match status" value="1"/>
</dbReference>
<evidence type="ECO:0000256" key="6">
    <source>
        <dbReference type="SAM" id="Phobius"/>
    </source>
</evidence>
<feature type="transmembrane region" description="Helical" evidence="6">
    <location>
        <begin position="146"/>
        <end position="173"/>
    </location>
</feature>
<dbReference type="Proteomes" id="UP001273166">
    <property type="component" value="Unassembled WGS sequence"/>
</dbReference>
<feature type="domain" description="Major facilitator superfamily (MFS) profile" evidence="7">
    <location>
        <begin position="77"/>
        <end position="629"/>
    </location>
</feature>
<keyword evidence="3 6" id="KW-1133">Transmembrane helix</keyword>
<dbReference type="EMBL" id="JAUDZG010000002">
    <property type="protein sequence ID" value="KAK3308512.1"/>
    <property type="molecule type" value="Genomic_DNA"/>
</dbReference>
<dbReference type="PANTHER" id="PTHR23502:SF181">
    <property type="entry name" value="MAJOR FACILITATOR SUPERFAMILY (MFS) PROFILE DOMAIN-CONTAINING PROTEIN"/>
    <property type="match status" value="1"/>
</dbReference>
<feature type="transmembrane region" description="Helical" evidence="6">
    <location>
        <begin position="205"/>
        <end position="226"/>
    </location>
</feature>
<protein>
    <submittedName>
        <fullName evidence="8">Major facilitator superfamily domain-containing protein</fullName>
    </submittedName>
</protein>
<evidence type="ECO:0000256" key="3">
    <source>
        <dbReference type="ARBA" id="ARBA00022989"/>
    </source>
</evidence>
<proteinExistence type="predicted"/>
<dbReference type="PANTHER" id="PTHR23502">
    <property type="entry name" value="MAJOR FACILITATOR SUPERFAMILY"/>
    <property type="match status" value="1"/>
</dbReference>
<keyword evidence="2 6" id="KW-0812">Transmembrane</keyword>
<feature type="compositionally biased region" description="Polar residues" evidence="5">
    <location>
        <begin position="366"/>
        <end position="375"/>
    </location>
</feature>
<feature type="transmembrane region" description="Helical" evidence="6">
    <location>
        <begin position="415"/>
        <end position="434"/>
    </location>
</feature>
<feature type="transmembrane region" description="Helical" evidence="6">
    <location>
        <begin position="116"/>
        <end position="134"/>
    </location>
</feature>
<feature type="region of interest" description="Disordered" evidence="5">
    <location>
        <begin position="336"/>
        <end position="379"/>
    </location>
</feature>
<feature type="transmembrane region" description="Helical" evidence="6">
    <location>
        <begin position="179"/>
        <end position="198"/>
    </location>
</feature>
<feature type="transmembrane region" description="Helical" evidence="6">
    <location>
        <begin position="590"/>
        <end position="613"/>
    </location>
</feature>
<dbReference type="Gene3D" id="1.20.1250.20">
    <property type="entry name" value="MFS general substrate transporter like domains"/>
    <property type="match status" value="2"/>
</dbReference>
<comment type="caution">
    <text evidence="8">The sequence shown here is derived from an EMBL/GenBank/DDBJ whole genome shotgun (WGS) entry which is preliminary data.</text>
</comment>
<evidence type="ECO:0000256" key="5">
    <source>
        <dbReference type="SAM" id="MobiDB-lite"/>
    </source>
</evidence>
<accession>A0AAJ0GYH4</accession>
<feature type="transmembrane region" description="Helical" evidence="6">
    <location>
        <begin position="232"/>
        <end position="254"/>
    </location>
</feature>
<comment type="subcellular location">
    <subcellularLocation>
        <location evidence="1">Membrane</location>
        <topology evidence="1">Multi-pass membrane protein</topology>
    </subcellularLocation>
</comment>
<dbReference type="Pfam" id="PF07690">
    <property type="entry name" value="MFS_1"/>
    <property type="match status" value="1"/>
</dbReference>
<sequence>MTTTTGSGWRHAFGLTRQAVKDASPPGTVALVDHSVHEVGGNDGGRYRYEDRVNLYPIPTTSPADPLTWSRWRKGACMASLAMYAFVANYISASMAPALPLWNCEFHRDRRPLHDLMQLVAFNVLAVGLGNVFWVPLSNIVGRRLVLVASTFVLLVATGCGIGLSGFTTTLIIRVFQGLGSSASETVVPAVVGDLFFVHERGGWMAFYTASLASGSVVGGITGGYVANDLGWFAQFLIATYLAGAAFACAVFLVPETMFDRPRPSLPTERNIPRFSRIFDTVPEPGSIRELPIAYNPAYSQLSSASWRLSLGSLPSMTLTIPSIFKWEPAPSGASTEGMPWYGSTNSDEDLSGSTAALEPGAQPRPVSSTRSTVRTAPRSEHPRYTFADSIRFGHYRGKVWYQLRKPWSTLRLPAVWVIMLQYGGLVGGVAVISTVGPQILSLPPYRWGQNAGLLFVGALVGIILGGFCTGLLADRQLKKRAHEQDYGYAEPESRLVLMVPALLIGTGGLLVFGFCAQYPGRYQWIGLECAYGMLAFALAQVPSIWFGYLIDAYDNLASDCFVMICILRGLIPFAWTFFVAQWVERDGYLVPFCGFSGILGGFALLTIPILVVGKRMRIATAVYVEDNQ</sequence>
<feature type="transmembrane region" description="Helical" evidence="6">
    <location>
        <begin position="532"/>
        <end position="550"/>
    </location>
</feature>
<dbReference type="RefSeq" id="XP_062724292.1">
    <property type="nucleotide sequence ID" value="XM_062865706.1"/>
</dbReference>
<dbReference type="GeneID" id="87884535"/>
<dbReference type="InterPro" id="IPR036259">
    <property type="entry name" value="MFS_trans_sf"/>
</dbReference>
<evidence type="ECO:0000256" key="1">
    <source>
        <dbReference type="ARBA" id="ARBA00004141"/>
    </source>
</evidence>
<reference evidence="8" key="2">
    <citation type="submission" date="2023-06" db="EMBL/GenBank/DDBJ databases">
        <authorList>
            <consortium name="Lawrence Berkeley National Laboratory"/>
            <person name="Mondo S.J."/>
            <person name="Hensen N."/>
            <person name="Bonometti L."/>
            <person name="Westerberg I."/>
            <person name="Brannstrom I.O."/>
            <person name="Guillou S."/>
            <person name="Cros-Aarteil S."/>
            <person name="Calhoun S."/>
            <person name="Haridas S."/>
            <person name="Kuo A."/>
            <person name="Pangilinan J."/>
            <person name="Riley R."/>
            <person name="Labutti K."/>
            <person name="Andreopoulos B."/>
            <person name="Lipzen A."/>
            <person name="Chen C."/>
            <person name="Yanf M."/>
            <person name="Daum C."/>
            <person name="Ng V."/>
            <person name="Clum A."/>
            <person name="Steindorff A."/>
            <person name="Ohm R."/>
            <person name="Martin F."/>
            <person name="Silar P."/>
            <person name="Natvig D."/>
            <person name="Lalanne C."/>
            <person name="Gautier V."/>
            <person name="Ament-Velasquez S.L."/>
            <person name="Kruys A."/>
            <person name="Hutchinson M.I."/>
            <person name="Powell A.J."/>
            <person name="Barry K."/>
            <person name="Miller A.N."/>
            <person name="Grigoriev I.V."/>
            <person name="Debuchy R."/>
            <person name="Gladieux P."/>
            <person name="Thoren M.H."/>
            <person name="Johannesson H."/>
        </authorList>
    </citation>
    <scope>NUCLEOTIDE SEQUENCE</scope>
    <source>
        <strain evidence="8">CBS 333.67</strain>
    </source>
</reference>
<evidence type="ECO:0000313" key="9">
    <source>
        <dbReference type="Proteomes" id="UP001273166"/>
    </source>
</evidence>
<reference evidence="8" key="1">
    <citation type="journal article" date="2023" name="Mol. Phylogenet. Evol.">
        <title>Genome-scale phylogeny and comparative genomics of the fungal order Sordariales.</title>
        <authorList>
            <person name="Hensen N."/>
            <person name="Bonometti L."/>
            <person name="Westerberg I."/>
            <person name="Brannstrom I.O."/>
            <person name="Guillou S."/>
            <person name="Cros-Aarteil S."/>
            <person name="Calhoun S."/>
            <person name="Haridas S."/>
            <person name="Kuo A."/>
            <person name="Mondo S."/>
            <person name="Pangilinan J."/>
            <person name="Riley R."/>
            <person name="LaButti K."/>
            <person name="Andreopoulos B."/>
            <person name="Lipzen A."/>
            <person name="Chen C."/>
            <person name="Yan M."/>
            <person name="Daum C."/>
            <person name="Ng V."/>
            <person name="Clum A."/>
            <person name="Steindorff A."/>
            <person name="Ohm R.A."/>
            <person name="Martin F."/>
            <person name="Silar P."/>
            <person name="Natvig D.O."/>
            <person name="Lalanne C."/>
            <person name="Gautier V."/>
            <person name="Ament-Velasquez S.L."/>
            <person name="Kruys A."/>
            <person name="Hutchinson M.I."/>
            <person name="Powell A.J."/>
            <person name="Barry K."/>
            <person name="Miller A.N."/>
            <person name="Grigoriev I.V."/>
            <person name="Debuchy R."/>
            <person name="Gladieux P."/>
            <person name="Hiltunen Thoren M."/>
            <person name="Johannesson H."/>
        </authorList>
    </citation>
    <scope>NUCLEOTIDE SEQUENCE</scope>
    <source>
        <strain evidence="8">CBS 333.67</strain>
    </source>
</reference>
<evidence type="ECO:0000256" key="2">
    <source>
        <dbReference type="ARBA" id="ARBA00022692"/>
    </source>
</evidence>
<dbReference type="GO" id="GO:0022857">
    <property type="term" value="F:transmembrane transporter activity"/>
    <property type="evidence" value="ECO:0007669"/>
    <property type="project" value="InterPro"/>
</dbReference>
<name>A0AAJ0GYH4_9PEZI</name>
<feature type="transmembrane region" description="Helical" evidence="6">
    <location>
        <begin position="562"/>
        <end position="584"/>
    </location>
</feature>
<keyword evidence="4 6" id="KW-0472">Membrane</keyword>
<organism evidence="8 9">
    <name type="scientific">Chaetomium strumarium</name>
    <dbReference type="NCBI Taxonomy" id="1170767"/>
    <lineage>
        <taxon>Eukaryota</taxon>
        <taxon>Fungi</taxon>
        <taxon>Dikarya</taxon>
        <taxon>Ascomycota</taxon>
        <taxon>Pezizomycotina</taxon>
        <taxon>Sordariomycetes</taxon>
        <taxon>Sordariomycetidae</taxon>
        <taxon>Sordariales</taxon>
        <taxon>Chaetomiaceae</taxon>
        <taxon>Chaetomium</taxon>
    </lineage>
</organism>
<feature type="transmembrane region" description="Helical" evidence="6">
    <location>
        <begin position="76"/>
        <end position="96"/>
    </location>
</feature>
<dbReference type="GO" id="GO:0005886">
    <property type="term" value="C:plasma membrane"/>
    <property type="evidence" value="ECO:0007669"/>
    <property type="project" value="TreeGrafter"/>
</dbReference>
<evidence type="ECO:0000259" key="7">
    <source>
        <dbReference type="PROSITE" id="PS50850"/>
    </source>
</evidence>
<feature type="transmembrane region" description="Helical" evidence="6">
    <location>
        <begin position="496"/>
        <end position="520"/>
    </location>
</feature>